<comment type="subcellular location">
    <subcellularLocation>
        <location evidence="6">Cell membrane</location>
        <topology evidence="6">Multi-pass membrane protein</topology>
    </subcellularLocation>
    <subcellularLocation>
        <location evidence="1">Membrane</location>
        <topology evidence="1">Multi-pass membrane protein</topology>
    </subcellularLocation>
</comment>
<feature type="transmembrane region" description="Helical" evidence="7">
    <location>
        <begin position="133"/>
        <end position="151"/>
    </location>
</feature>
<evidence type="ECO:0000256" key="5">
    <source>
        <dbReference type="ARBA" id="ARBA00023136"/>
    </source>
</evidence>
<protein>
    <submittedName>
        <fullName evidence="8">ABC transporter integral membrane protein</fullName>
    </submittedName>
</protein>
<evidence type="ECO:0000256" key="7">
    <source>
        <dbReference type="SAM" id="Phobius"/>
    </source>
</evidence>
<keyword evidence="5 7" id="KW-0472">Membrane</keyword>
<feature type="transmembrane region" description="Helical" evidence="7">
    <location>
        <begin position="220"/>
        <end position="237"/>
    </location>
</feature>
<sequence length="275" mass="30266">MLDFFRDYPFLYNAFLASFLISICAGIVGSIVVSSKSVFLTGGVAHGAFGGVGLALFFGFSATLGASIAAVLMALLISFIYFRYKNFLDSYVAALWAFGMAIGVICIDLSKGYGSDISSYLFGSIIAVSTQDLWRIGIFDGILILFVSVFYREILSIFYDTEFCQLKKIPTTFFQILIFIFVSLGVVMSMSAAGLILVISILSIPAYIAHVFASSLREQMFYSWIFSLCFMWGGFYLSYKMDLSIGACVVVVSVVSMAALLLGNRICRRFLVCKK</sequence>
<keyword evidence="6" id="KW-0813">Transport</keyword>
<keyword evidence="9" id="KW-1185">Reference proteome</keyword>
<evidence type="ECO:0000313" key="9">
    <source>
        <dbReference type="Proteomes" id="UP000001522"/>
    </source>
</evidence>
<dbReference type="GO" id="GO:0010043">
    <property type="term" value="P:response to zinc ion"/>
    <property type="evidence" value="ECO:0007669"/>
    <property type="project" value="TreeGrafter"/>
</dbReference>
<dbReference type="GO" id="GO:0055085">
    <property type="term" value="P:transmembrane transport"/>
    <property type="evidence" value="ECO:0007669"/>
    <property type="project" value="InterPro"/>
</dbReference>
<dbReference type="HOGENOM" id="CLU_028808_3_0_7"/>
<evidence type="ECO:0000256" key="2">
    <source>
        <dbReference type="ARBA" id="ARBA00008034"/>
    </source>
</evidence>
<proteinExistence type="inferred from homology"/>
<dbReference type="SUPFAM" id="SSF81345">
    <property type="entry name" value="ABC transporter involved in vitamin B12 uptake, BtuC"/>
    <property type="match status" value="1"/>
</dbReference>
<dbReference type="PANTHER" id="PTHR30477">
    <property type="entry name" value="ABC-TRANSPORTER METAL-BINDING PROTEIN"/>
    <property type="match status" value="1"/>
</dbReference>
<feature type="transmembrane region" description="Helical" evidence="7">
    <location>
        <begin position="38"/>
        <end position="58"/>
    </location>
</feature>
<keyword evidence="3 6" id="KW-0812">Transmembrane</keyword>
<reference evidence="8 9" key="1">
    <citation type="journal article" date="2010" name="BMC Genomics">
        <title>Comparative genomics and proteomics of Helicobacter mustelae, an ulcerogenic and carcinogenic gastric pathogen.</title>
        <authorList>
            <person name="O'Toole P.W."/>
            <person name="Snelling W.J."/>
            <person name="Canchaya C."/>
            <person name="Forde B.M."/>
            <person name="Hardie K.R."/>
            <person name="Josenhans C."/>
            <person name="Graham R.L.J."/>
            <person name="McMullan G."/>
            <person name="Parkhill J."/>
            <person name="Belda E."/>
            <person name="Bentley S.D."/>
        </authorList>
    </citation>
    <scope>NUCLEOTIDE SEQUENCE [LARGE SCALE GENOMIC DNA]</scope>
    <source>
        <strain evidence="9">ATCC 43772 / LMG 18044 / NCTC 12198 / 12198</strain>
    </source>
</reference>
<dbReference type="PANTHER" id="PTHR30477:SF18">
    <property type="entry name" value="METAL TRANSPORT SYSTEM MEMBRANE PROTEIN CT_417-RELATED"/>
    <property type="match status" value="1"/>
</dbReference>
<evidence type="ECO:0000256" key="6">
    <source>
        <dbReference type="RuleBase" id="RU003943"/>
    </source>
</evidence>
<feature type="transmembrane region" description="Helical" evidence="7">
    <location>
        <begin position="172"/>
        <end position="189"/>
    </location>
</feature>
<dbReference type="KEGG" id="hms:HMU07220"/>
<dbReference type="EMBL" id="FN555004">
    <property type="protein sequence ID" value="CBG39979.1"/>
    <property type="molecule type" value="Genomic_DNA"/>
</dbReference>
<gene>
    <name evidence="8" type="ordered locus">HMU07220</name>
</gene>
<dbReference type="eggNOG" id="COG1108">
    <property type="taxonomic scope" value="Bacteria"/>
</dbReference>
<accession>D3UHK7</accession>
<dbReference type="STRING" id="679897.HMU07220"/>
<feature type="transmembrane region" description="Helical" evidence="7">
    <location>
        <begin position="91"/>
        <end position="113"/>
    </location>
</feature>
<keyword evidence="4 7" id="KW-1133">Transmembrane helix</keyword>
<feature type="transmembrane region" description="Helical" evidence="7">
    <location>
        <begin position="243"/>
        <end position="262"/>
    </location>
</feature>
<feature type="transmembrane region" description="Helical" evidence="7">
    <location>
        <begin position="64"/>
        <end position="84"/>
    </location>
</feature>
<dbReference type="Pfam" id="PF00950">
    <property type="entry name" value="ABC-3"/>
    <property type="match status" value="1"/>
</dbReference>
<feature type="transmembrane region" description="Helical" evidence="7">
    <location>
        <begin position="12"/>
        <end position="33"/>
    </location>
</feature>
<feature type="transmembrane region" description="Helical" evidence="7">
    <location>
        <begin position="195"/>
        <end position="213"/>
    </location>
</feature>
<evidence type="ECO:0000256" key="4">
    <source>
        <dbReference type="ARBA" id="ARBA00022989"/>
    </source>
</evidence>
<dbReference type="InterPro" id="IPR001626">
    <property type="entry name" value="ABC_TroCD"/>
</dbReference>
<dbReference type="Gene3D" id="1.10.3470.10">
    <property type="entry name" value="ABC transporter involved in vitamin B12 uptake, BtuC"/>
    <property type="match status" value="1"/>
</dbReference>
<dbReference type="AlphaFoldDB" id="D3UHK7"/>
<evidence type="ECO:0000256" key="3">
    <source>
        <dbReference type="ARBA" id="ARBA00022692"/>
    </source>
</evidence>
<evidence type="ECO:0000256" key="1">
    <source>
        <dbReference type="ARBA" id="ARBA00004141"/>
    </source>
</evidence>
<dbReference type="InterPro" id="IPR037294">
    <property type="entry name" value="ABC_BtuC-like"/>
</dbReference>
<dbReference type="RefSeq" id="WP_013023057.1">
    <property type="nucleotide sequence ID" value="NC_013949.1"/>
</dbReference>
<comment type="similarity">
    <text evidence="2 6">Belongs to the ABC-3 integral membrane protein family.</text>
</comment>
<evidence type="ECO:0000313" key="8">
    <source>
        <dbReference type="EMBL" id="CBG39979.1"/>
    </source>
</evidence>
<organism evidence="8 9">
    <name type="scientific">Helicobacter mustelae (strain ATCC 43772 / CCUG 25715 / CIP 103759 / LMG 18044 / NCTC 12198 / R85-136P)</name>
    <name type="common">Campylobacter mustelae</name>
    <dbReference type="NCBI Taxonomy" id="679897"/>
    <lineage>
        <taxon>Bacteria</taxon>
        <taxon>Pseudomonadati</taxon>
        <taxon>Campylobacterota</taxon>
        <taxon>Epsilonproteobacteria</taxon>
        <taxon>Campylobacterales</taxon>
        <taxon>Helicobacteraceae</taxon>
        <taxon>Helicobacter</taxon>
    </lineage>
</organism>
<name>D3UHK7_HELM1</name>
<dbReference type="Proteomes" id="UP000001522">
    <property type="component" value="Chromosome"/>
</dbReference>
<dbReference type="GO" id="GO:0043190">
    <property type="term" value="C:ATP-binding cassette (ABC) transporter complex"/>
    <property type="evidence" value="ECO:0007669"/>
    <property type="project" value="InterPro"/>
</dbReference>